<name>A0ABR4FPZ2_9EURO</name>
<gene>
    <name evidence="1" type="ORF">BJX66DRAFT_68174</name>
</gene>
<dbReference type="Proteomes" id="UP001610563">
    <property type="component" value="Unassembled WGS sequence"/>
</dbReference>
<protein>
    <submittedName>
        <fullName evidence="1">Uncharacterized protein</fullName>
    </submittedName>
</protein>
<evidence type="ECO:0000313" key="1">
    <source>
        <dbReference type="EMBL" id="KAL2785098.1"/>
    </source>
</evidence>
<accession>A0ABR4FPZ2</accession>
<evidence type="ECO:0000313" key="2">
    <source>
        <dbReference type="Proteomes" id="UP001610563"/>
    </source>
</evidence>
<sequence length="468" mass="52301">MTPYEQKYSCRSSIALPMQVKVGLVVDDILDASVLRSKYAQLVELWPVLGGKLISRFDSRRFQCGSTIDFESRKVAEDLATFLPFSWSGSTSSPEVLLENSSGVDRRFKFSVASTSMTISKLRVTILNDATLLWFSVCHGLCDGKGLYDIIRYFCDLLSDKPIPKFILPPDATGGRMSDLVRDNQEKKAAETLVQETSNPDTFVSSHLTALKLQLKFTLEMLLSSVGLAQKLTDRLVYLPGSWVDEVRARAQKELQCSSSEFQGVQLTRNDIIAALYLRLVYGARGTSNKPVDYIGPMNYRGLLEALEPDTYYAHNTVILLLCLFSEHELQTHSITRVAARIRLATMQYHQPAVVKHELRLLEDKALAPAMRDIRGSIQWGSAMVSPWTTFDYTSLDFSGAVRAYDAGHVPSVVFVNANVSLMFASFPSPFAITLKNGAGGYWFRGANTKRGWEHFELLTSMDSLFCT</sequence>
<dbReference type="Gene3D" id="3.30.559.10">
    <property type="entry name" value="Chloramphenicol acetyltransferase-like domain"/>
    <property type="match status" value="2"/>
</dbReference>
<proteinExistence type="predicted"/>
<keyword evidence="2" id="KW-1185">Reference proteome</keyword>
<dbReference type="InterPro" id="IPR023213">
    <property type="entry name" value="CAT-like_dom_sf"/>
</dbReference>
<reference evidence="1 2" key="1">
    <citation type="submission" date="2024-07" db="EMBL/GenBank/DDBJ databases">
        <title>Section-level genome sequencing and comparative genomics of Aspergillus sections Usti and Cavernicolus.</title>
        <authorList>
            <consortium name="Lawrence Berkeley National Laboratory"/>
            <person name="Nybo J.L."/>
            <person name="Vesth T.C."/>
            <person name="Theobald S."/>
            <person name="Frisvad J.C."/>
            <person name="Larsen T.O."/>
            <person name="Kjaerboelling I."/>
            <person name="Rothschild-Mancinelli K."/>
            <person name="Lyhne E.K."/>
            <person name="Kogle M.E."/>
            <person name="Barry K."/>
            <person name="Clum A."/>
            <person name="Na H."/>
            <person name="Ledsgaard L."/>
            <person name="Lin J."/>
            <person name="Lipzen A."/>
            <person name="Kuo A."/>
            <person name="Riley R."/>
            <person name="Mondo S."/>
            <person name="Labutti K."/>
            <person name="Haridas S."/>
            <person name="Pangalinan J."/>
            <person name="Salamov A.A."/>
            <person name="Simmons B.A."/>
            <person name="Magnuson J.K."/>
            <person name="Chen J."/>
            <person name="Drula E."/>
            <person name="Henrissat B."/>
            <person name="Wiebenga A."/>
            <person name="Lubbers R.J."/>
            <person name="Gomes A.C."/>
            <person name="Makela M.R."/>
            <person name="Stajich J."/>
            <person name="Grigoriev I.V."/>
            <person name="Mortensen U.H."/>
            <person name="De Vries R.P."/>
            <person name="Baker S.E."/>
            <person name="Andersen M.R."/>
        </authorList>
    </citation>
    <scope>NUCLEOTIDE SEQUENCE [LARGE SCALE GENOMIC DNA]</scope>
    <source>
        <strain evidence="1 2">CBS 209.92</strain>
    </source>
</reference>
<dbReference type="EMBL" id="JBFTWV010000155">
    <property type="protein sequence ID" value="KAL2785098.1"/>
    <property type="molecule type" value="Genomic_DNA"/>
</dbReference>
<organism evidence="1 2">
    <name type="scientific">Aspergillus keveii</name>
    <dbReference type="NCBI Taxonomy" id="714993"/>
    <lineage>
        <taxon>Eukaryota</taxon>
        <taxon>Fungi</taxon>
        <taxon>Dikarya</taxon>
        <taxon>Ascomycota</taxon>
        <taxon>Pezizomycotina</taxon>
        <taxon>Eurotiomycetes</taxon>
        <taxon>Eurotiomycetidae</taxon>
        <taxon>Eurotiales</taxon>
        <taxon>Aspergillaceae</taxon>
        <taxon>Aspergillus</taxon>
        <taxon>Aspergillus subgen. Nidulantes</taxon>
    </lineage>
</organism>
<comment type="caution">
    <text evidence="1">The sequence shown here is derived from an EMBL/GenBank/DDBJ whole genome shotgun (WGS) entry which is preliminary data.</text>
</comment>